<evidence type="ECO:0000256" key="1">
    <source>
        <dbReference type="SAM" id="SignalP"/>
    </source>
</evidence>
<evidence type="ECO:0000313" key="3">
    <source>
        <dbReference type="Proteomes" id="UP000568106"/>
    </source>
</evidence>
<evidence type="ECO:0000313" key="2">
    <source>
        <dbReference type="EMBL" id="MBB5316922.1"/>
    </source>
</evidence>
<dbReference type="EMBL" id="JACHDY010000002">
    <property type="protein sequence ID" value="MBB5316922.1"/>
    <property type="molecule type" value="Genomic_DNA"/>
</dbReference>
<feature type="signal peptide" evidence="1">
    <location>
        <begin position="1"/>
        <end position="25"/>
    </location>
</feature>
<dbReference type="AlphaFoldDB" id="A0A7W8IGU7"/>
<gene>
    <name evidence="2" type="ORF">HDF09_001591</name>
</gene>
<comment type="caution">
    <text evidence="2">The sequence shown here is derived from an EMBL/GenBank/DDBJ whole genome shotgun (WGS) entry which is preliminary data.</text>
</comment>
<protein>
    <recommendedName>
        <fullName evidence="4">DUF3617 family protein</fullName>
    </recommendedName>
</protein>
<dbReference type="Proteomes" id="UP000568106">
    <property type="component" value="Unassembled WGS sequence"/>
</dbReference>
<accession>A0A7W8IGU7</accession>
<name>A0A7W8IGU7_9BACT</name>
<dbReference type="Pfam" id="PF12276">
    <property type="entry name" value="DUF3617"/>
    <property type="match status" value="1"/>
</dbReference>
<proteinExistence type="predicted"/>
<evidence type="ECO:0008006" key="4">
    <source>
        <dbReference type="Google" id="ProtNLM"/>
    </source>
</evidence>
<keyword evidence="3" id="KW-1185">Reference proteome</keyword>
<sequence length="174" mass="18280">MNPGPTIRTLTLCAALLFLSVSALTAQVADLPIKPGLWNTQVVVKMGADDKDTQPISQQACFSAGSTISGYLTAITKSHPDIKCTVANKVQTGHHLVFDTICTSPTVSSKSHHDFDLADPGHFSGSSHTAMTGSMQGHPINMEMDKTFTGTFLSSDCGTVKPLDLAPALAPAKP</sequence>
<feature type="chain" id="PRO_5030977159" description="DUF3617 family protein" evidence="1">
    <location>
        <begin position="26"/>
        <end position="174"/>
    </location>
</feature>
<keyword evidence="1" id="KW-0732">Signal</keyword>
<organism evidence="2 3">
    <name type="scientific">Tunturiibacter empetritectus</name>
    <dbReference type="NCBI Taxonomy" id="3069691"/>
    <lineage>
        <taxon>Bacteria</taxon>
        <taxon>Pseudomonadati</taxon>
        <taxon>Acidobacteriota</taxon>
        <taxon>Terriglobia</taxon>
        <taxon>Terriglobales</taxon>
        <taxon>Acidobacteriaceae</taxon>
        <taxon>Tunturiibacter</taxon>
    </lineage>
</organism>
<reference evidence="2" key="1">
    <citation type="submission" date="2020-08" db="EMBL/GenBank/DDBJ databases">
        <title>Genomic Encyclopedia of Type Strains, Phase IV (KMG-V): Genome sequencing to study the core and pangenomes of soil and plant-associated prokaryotes.</title>
        <authorList>
            <person name="Whitman W."/>
        </authorList>
    </citation>
    <scope>NUCLEOTIDE SEQUENCE [LARGE SCALE GENOMIC DNA]</scope>
    <source>
        <strain evidence="2">M8UP27</strain>
    </source>
</reference>
<dbReference type="InterPro" id="IPR022061">
    <property type="entry name" value="DUF3617"/>
</dbReference>